<name>A0AA38IAA6_9CUCU</name>
<feature type="transmembrane region" description="Helical" evidence="7">
    <location>
        <begin position="417"/>
        <end position="436"/>
    </location>
</feature>
<feature type="transmembrane region" description="Helical" evidence="7">
    <location>
        <begin position="232"/>
        <end position="260"/>
    </location>
</feature>
<dbReference type="FunFam" id="3.40.50.300:FF:002470">
    <property type="entry name" value="ABC transporter, putative"/>
    <property type="match status" value="1"/>
</dbReference>
<dbReference type="Proteomes" id="UP001168821">
    <property type="component" value="Unassembled WGS sequence"/>
</dbReference>
<dbReference type="PANTHER" id="PTHR19229">
    <property type="entry name" value="ATP-BINDING CASSETTE TRANSPORTER SUBFAMILY A ABCA"/>
    <property type="match status" value="1"/>
</dbReference>
<evidence type="ECO:0000313" key="9">
    <source>
        <dbReference type="EMBL" id="KAJ3650279.1"/>
    </source>
</evidence>
<feature type="transmembrane region" description="Helical" evidence="7">
    <location>
        <begin position="275"/>
        <end position="296"/>
    </location>
</feature>
<accession>A0AA38IAA6</accession>
<keyword evidence="4" id="KW-0677">Repeat</keyword>
<dbReference type="AlphaFoldDB" id="A0AA38IAA6"/>
<dbReference type="PROSITE" id="PS50893">
    <property type="entry name" value="ABC_TRANSPORTER_2"/>
    <property type="match status" value="1"/>
</dbReference>
<dbReference type="InterPro" id="IPR027417">
    <property type="entry name" value="P-loop_NTPase"/>
</dbReference>
<evidence type="ECO:0000256" key="5">
    <source>
        <dbReference type="ARBA" id="ARBA00022989"/>
    </source>
</evidence>
<dbReference type="Pfam" id="PF00005">
    <property type="entry name" value="ABC_tran"/>
    <property type="match status" value="1"/>
</dbReference>
<feature type="domain" description="ABC transporter" evidence="8">
    <location>
        <begin position="474"/>
        <end position="709"/>
    </location>
</feature>
<comment type="caution">
    <text evidence="9">The sequence shown here is derived from an EMBL/GenBank/DDBJ whole genome shotgun (WGS) entry which is preliminary data.</text>
</comment>
<dbReference type="GO" id="GO:0005319">
    <property type="term" value="F:lipid transporter activity"/>
    <property type="evidence" value="ECO:0007669"/>
    <property type="project" value="TreeGrafter"/>
</dbReference>
<dbReference type="PANTHER" id="PTHR19229:SF36">
    <property type="entry name" value="ATP-BINDING CASSETTE SUB-FAMILY A MEMBER 2"/>
    <property type="match status" value="1"/>
</dbReference>
<reference evidence="9" key="1">
    <citation type="journal article" date="2023" name="G3 (Bethesda)">
        <title>Whole genome assemblies of Zophobas morio and Tenebrio molitor.</title>
        <authorList>
            <person name="Kaur S."/>
            <person name="Stinson S.A."/>
            <person name="diCenzo G.C."/>
        </authorList>
    </citation>
    <scope>NUCLEOTIDE SEQUENCE</scope>
    <source>
        <strain evidence="9">QUZm001</strain>
    </source>
</reference>
<organism evidence="9 10">
    <name type="scientific">Zophobas morio</name>
    <dbReference type="NCBI Taxonomy" id="2755281"/>
    <lineage>
        <taxon>Eukaryota</taxon>
        <taxon>Metazoa</taxon>
        <taxon>Ecdysozoa</taxon>
        <taxon>Arthropoda</taxon>
        <taxon>Hexapoda</taxon>
        <taxon>Insecta</taxon>
        <taxon>Pterygota</taxon>
        <taxon>Neoptera</taxon>
        <taxon>Endopterygota</taxon>
        <taxon>Coleoptera</taxon>
        <taxon>Polyphaga</taxon>
        <taxon>Cucujiformia</taxon>
        <taxon>Tenebrionidae</taxon>
        <taxon>Zophobas</taxon>
    </lineage>
</organism>
<keyword evidence="2" id="KW-0813">Transport</keyword>
<evidence type="ECO:0000256" key="4">
    <source>
        <dbReference type="ARBA" id="ARBA00022737"/>
    </source>
</evidence>
<dbReference type="Pfam" id="PF12698">
    <property type="entry name" value="ABC2_membrane_3"/>
    <property type="match status" value="1"/>
</dbReference>
<comment type="subcellular location">
    <subcellularLocation>
        <location evidence="1">Membrane</location>
        <topology evidence="1">Multi-pass membrane protein</topology>
    </subcellularLocation>
</comment>
<dbReference type="InterPro" id="IPR026082">
    <property type="entry name" value="ABCA"/>
</dbReference>
<feature type="transmembrane region" description="Helical" evidence="7">
    <location>
        <begin position="308"/>
        <end position="327"/>
    </location>
</feature>
<protein>
    <recommendedName>
        <fullName evidence="8">ABC transporter domain-containing protein</fullName>
    </recommendedName>
</protein>
<evidence type="ECO:0000256" key="1">
    <source>
        <dbReference type="ARBA" id="ARBA00004141"/>
    </source>
</evidence>
<proteinExistence type="predicted"/>
<feature type="transmembrane region" description="Helical" evidence="7">
    <location>
        <begin position="190"/>
        <end position="211"/>
    </location>
</feature>
<dbReference type="InterPro" id="IPR056264">
    <property type="entry name" value="R2_ABCA1-4-like"/>
</dbReference>
<evidence type="ECO:0000256" key="2">
    <source>
        <dbReference type="ARBA" id="ARBA00022448"/>
    </source>
</evidence>
<dbReference type="CDD" id="cd03263">
    <property type="entry name" value="ABC_subfamily_A"/>
    <property type="match status" value="1"/>
</dbReference>
<dbReference type="GO" id="GO:0016887">
    <property type="term" value="F:ATP hydrolysis activity"/>
    <property type="evidence" value="ECO:0007669"/>
    <property type="project" value="InterPro"/>
</dbReference>
<dbReference type="InterPro" id="IPR003439">
    <property type="entry name" value="ABC_transporter-like_ATP-bd"/>
</dbReference>
<evidence type="ECO:0000256" key="7">
    <source>
        <dbReference type="SAM" id="Phobius"/>
    </source>
</evidence>
<evidence type="ECO:0000313" key="10">
    <source>
        <dbReference type="Proteomes" id="UP001168821"/>
    </source>
</evidence>
<gene>
    <name evidence="9" type="ORF">Zmor_021977</name>
</gene>
<evidence type="ECO:0000256" key="3">
    <source>
        <dbReference type="ARBA" id="ARBA00022692"/>
    </source>
</evidence>
<dbReference type="EMBL" id="JALNTZ010000006">
    <property type="protein sequence ID" value="KAJ3650279.1"/>
    <property type="molecule type" value="Genomic_DNA"/>
</dbReference>
<dbReference type="GO" id="GO:0140359">
    <property type="term" value="F:ABC-type transporter activity"/>
    <property type="evidence" value="ECO:0007669"/>
    <property type="project" value="InterPro"/>
</dbReference>
<dbReference type="SUPFAM" id="SSF52540">
    <property type="entry name" value="P-loop containing nucleoside triphosphate hydrolases"/>
    <property type="match status" value="1"/>
</dbReference>
<keyword evidence="10" id="KW-1185">Reference proteome</keyword>
<keyword evidence="5 7" id="KW-1133">Transmembrane helix</keyword>
<dbReference type="GO" id="GO:0016020">
    <property type="term" value="C:membrane"/>
    <property type="evidence" value="ECO:0007669"/>
    <property type="project" value="UniProtKB-SubCell"/>
</dbReference>
<dbReference type="Gene3D" id="3.40.50.300">
    <property type="entry name" value="P-loop containing nucleotide triphosphate hydrolases"/>
    <property type="match status" value="1"/>
</dbReference>
<evidence type="ECO:0000259" key="8">
    <source>
        <dbReference type="PROSITE" id="PS50893"/>
    </source>
</evidence>
<keyword evidence="3 7" id="KW-0812">Transmembrane</keyword>
<evidence type="ECO:0000256" key="6">
    <source>
        <dbReference type="ARBA" id="ARBA00023136"/>
    </source>
</evidence>
<dbReference type="GO" id="GO:0005524">
    <property type="term" value="F:ATP binding"/>
    <property type="evidence" value="ECO:0007669"/>
    <property type="project" value="InterPro"/>
</dbReference>
<sequence>MKKRWYFFQKKFYWFIPAILVSICIFLLAIWLGMSDSDSYDSGGPPMNYSLQVYGKPKVYYGGEKSSDPLTNNLRNYYRKSVIDEKAEAVYSEDISGDIIKEGVKNIAFYKKHMITAIEFNSTSDGKGVIVNAMYSSETVHGIPISINLAMNAIAKAQLGGSFSITTRNTPLKPLYSQDAPSELSLVNVASVWLILIPISMFFFVSNFIVFPHTEVSTDFIKIQTIAGIQTYFYWLINVVFDVLFSVLPMATLCIFLLLINQLLYNGHAFQKAEIAAMFTIYGTYIIVALPFTYLFSFRKTVTGGFALLLMLGIFFGIVPSIIIVAMEFSQQEYYINIAKCLTPMLVAISPQFAMSYINVKFAKKYVENFNWKYMDPRKRSHICNTDPNPCCSEETTSCHKYQNYFRNEQLGIGNDLAIMLVAFVVYFALLVFMSSEPYKKIMHIMKYPRSFKIINNRHENSKSDEDFNEDASLQVTNLTKTFGNKTIVKNLKFYLKNNKCFGLLGVNGAGKSTTFRMLTKNLFFDDGSIALNSQSKEKAITINQPEYCQKIGYCPQEDCLNYFLTGRELIRVMAYLKGYSGEDVNKITDSLLTSFGLNSYADKPCSEYSGGNKRKLSSCIAFLGSPKVICLDEPTSGVDPASRRKFWGVLSLFKQMKGTSFLLCSHSMEECENLCDEIAIMKSGEIKDQGSLLHLKNKYQKGFKIVVTLTSETNNSEEIKEHMSEKLNARLKEEYANTLTYEVVDGNPRLSRLFSDLQTMKDKYKEQVEDYAVNQISLEDIFLTVAEET</sequence>
<feature type="transmembrane region" description="Helical" evidence="7">
    <location>
        <begin position="12"/>
        <end position="34"/>
    </location>
</feature>
<dbReference type="Pfam" id="PF23321">
    <property type="entry name" value="R1_ABCA1"/>
    <property type="match status" value="1"/>
</dbReference>
<dbReference type="InterPro" id="IPR013525">
    <property type="entry name" value="ABC2_TM"/>
</dbReference>
<keyword evidence="6 7" id="KW-0472">Membrane</keyword>